<sequence>MIKSKDVLLKIRDLKIQGYSDETWVDIIKGVDLTLHRGEVMGLIGESGAGKSTIGAACMGYARDGTRISNGSIEFDGMELTTASESERRMLRGSRIAYVAQSAAASFNPAHKIIDQHTEAPLQYRLKKRVEAQEDAMQLYEKLRLPNPTEIGFRYPHQVSGGQLQRAMTAMAMSCRPDLIIFDEPTTALDVTTQIEVLAAIRDIVDEYNTAAIYITHDLAVVAQMADTIKVLLKGREVEEAPTKQMLDNPQEEYTKSLWAVRSFQSPQRHRPKDGVPLISVRNVDASYTGGAKVLDDVSFDIYEGMTVAVVGESGSGKSTTARVITGLLPPSKGEVLFKGEPFPPSYKDRTKDQLRQCQMIYQMADTALNPKVRISEIIGRPAAFYSGLKGVALKNRVDELLDLIELEPSQYYNRYPPELSGGQKQRIGIARALAAEPTFIVCDEVTSALDQLVAEGILRLLDRLQNELGLAYMFITHDLATVRSIADEVVVMQHGKVVEQGPKDEMFTPPHHPYTDLLLSSVPEMDPNWLTTLLEERGIDNVGDAAAARIDPNDPKLSGANA</sequence>
<dbReference type="RefSeq" id="WP_037276391.1">
    <property type="nucleotide sequence ID" value="NZ_KN293991.1"/>
</dbReference>
<dbReference type="PROSITE" id="PS00211">
    <property type="entry name" value="ABC_TRANSPORTER_1"/>
    <property type="match status" value="1"/>
</dbReference>
<dbReference type="PATRIC" id="fig|1288298.3.peg.314"/>
<reference evidence="9 10" key="1">
    <citation type="submission" date="2013-01" db="EMBL/GenBank/DDBJ databases">
        <authorList>
            <person name="Fiebig A."/>
            <person name="Goeker M."/>
            <person name="Klenk H.-P.P."/>
        </authorList>
    </citation>
    <scope>NUCLEOTIDE SEQUENCE [LARGE SCALE GENOMIC DNA]</scope>
    <source>
        <strain evidence="9 10">DSM 17069</strain>
    </source>
</reference>
<proteinExistence type="inferred from homology"/>
<feature type="domain" description="ABC transporter" evidence="8">
    <location>
        <begin position="9"/>
        <end position="259"/>
    </location>
</feature>
<evidence type="ECO:0000256" key="6">
    <source>
        <dbReference type="ARBA" id="ARBA00022840"/>
    </source>
</evidence>
<dbReference type="InterPro" id="IPR003439">
    <property type="entry name" value="ABC_transporter-like_ATP-bd"/>
</dbReference>
<protein>
    <submittedName>
        <fullName evidence="9">ATPase component of various ABC-type transport system</fullName>
    </submittedName>
</protein>
<dbReference type="PROSITE" id="PS50893">
    <property type="entry name" value="ABC_TRANSPORTER_2"/>
    <property type="match status" value="2"/>
</dbReference>
<comment type="subcellular location">
    <subcellularLocation>
        <location evidence="1">Cell inner membrane</location>
        <topology evidence="1">Peripheral membrane protein</topology>
    </subcellularLocation>
</comment>
<dbReference type="PANTHER" id="PTHR43297">
    <property type="entry name" value="OLIGOPEPTIDE TRANSPORT ATP-BINDING PROTEIN APPD"/>
    <property type="match status" value="1"/>
</dbReference>
<dbReference type="HOGENOM" id="CLU_000604_86_2_5"/>
<dbReference type="GO" id="GO:0015833">
    <property type="term" value="P:peptide transport"/>
    <property type="evidence" value="ECO:0007669"/>
    <property type="project" value="InterPro"/>
</dbReference>
<dbReference type="Pfam" id="PF00005">
    <property type="entry name" value="ABC_tran"/>
    <property type="match status" value="2"/>
</dbReference>
<dbReference type="SUPFAM" id="SSF52540">
    <property type="entry name" value="P-loop containing nucleoside triphosphate hydrolases"/>
    <property type="match status" value="2"/>
</dbReference>
<evidence type="ECO:0000256" key="5">
    <source>
        <dbReference type="ARBA" id="ARBA00022741"/>
    </source>
</evidence>
<evidence type="ECO:0000313" key="9">
    <source>
        <dbReference type="EMBL" id="KGM89721.1"/>
    </source>
</evidence>
<keyword evidence="6" id="KW-0067">ATP-binding</keyword>
<dbReference type="AlphaFoldDB" id="A0A0A0HRY7"/>
<dbReference type="EMBL" id="AONH01000001">
    <property type="protein sequence ID" value="KGM89721.1"/>
    <property type="molecule type" value="Genomic_DNA"/>
</dbReference>
<accession>A0A0A0HRY7</accession>
<dbReference type="InterPro" id="IPR050388">
    <property type="entry name" value="ABC_Ni/Peptide_Import"/>
</dbReference>
<dbReference type="Gene3D" id="3.40.50.300">
    <property type="entry name" value="P-loop containing nucleotide triphosphate hydrolases"/>
    <property type="match status" value="2"/>
</dbReference>
<dbReference type="eggNOG" id="COG4172">
    <property type="taxonomic scope" value="Bacteria"/>
</dbReference>
<dbReference type="GO" id="GO:0005886">
    <property type="term" value="C:plasma membrane"/>
    <property type="evidence" value="ECO:0007669"/>
    <property type="project" value="UniProtKB-SubCell"/>
</dbReference>
<keyword evidence="4" id="KW-1003">Cell membrane</keyword>
<dbReference type="GO" id="GO:0005524">
    <property type="term" value="F:ATP binding"/>
    <property type="evidence" value="ECO:0007669"/>
    <property type="project" value="UniProtKB-KW"/>
</dbReference>
<evidence type="ECO:0000256" key="2">
    <source>
        <dbReference type="ARBA" id="ARBA00005417"/>
    </source>
</evidence>
<dbReference type="CDD" id="cd03257">
    <property type="entry name" value="ABC_NikE_OppD_transporters"/>
    <property type="match status" value="2"/>
</dbReference>
<comment type="similarity">
    <text evidence="2">Belongs to the ABC transporter superfamily.</text>
</comment>
<dbReference type="InterPro" id="IPR027417">
    <property type="entry name" value="P-loop_NTPase"/>
</dbReference>
<dbReference type="Proteomes" id="UP000030021">
    <property type="component" value="Unassembled WGS sequence"/>
</dbReference>
<evidence type="ECO:0000313" key="10">
    <source>
        <dbReference type="Proteomes" id="UP000030021"/>
    </source>
</evidence>
<dbReference type="FunFam" id="3.40.50.300:FF:002585">
    <property type="entry name" value="Glutathione import ATP-binding protein GsiA"/>
    <property type="match status" value="1"/>
</dbReference>
<evidence type="ECO:0000256" key="4">
    <source>
        <dbReference type="ARBA" id="ARBA00022475"/>
    </source>
</evidence>
<dbReference type="InterPro" id="IPR017871">
    <property type="entry name" value="ABC_transporter-like_CS"/>
</dbReference>
<evidence type="ECO:0000256" key="1">
    <source>
        <dbReference type="ARBA" id="ARBA00004417"/>
    </source>
</evidence>
<dbReference type="PANTHER" id="PTHR43297:SF2">
    <property type="entry name" value="DIPEPTIDE TRANSPORT ATP-BINDING PROTEIN DPPD"/>
    <property type="match status" value="1"/>
</dbReference>
<dbReference type="SMART" id="SM00382">
    <property type="entry name" value="AAA"/>
    <property type="match status" value="2"/>
</dbReference>
<evidence type="ECO:0000256" key="3">
    <source>
        <dbReference type="ARBA" id="ARBA00022448"/>
    </source>
</evidence>
<dbReference type="GO" id="GO:0016887">
    <property type="term" value="F:ATP hydrolysis activity"/>
    <property type="evidence" value="ECO:0007669"/>
    <property type="project" value="InterPro"/>
</dbReference>
<organism evidence="9 10">
    <name type="scientific">Roseovarius mucosus DSM 17069</name>
    <dbReference type="NCBI Taxonomy" id="1288298"/>
    <lineage>
        <taxon>Bacteria</taxon>
        <taxon>Pseudomonadati</taxon>
        <taxon>Pseudomonadota</taxon>
        <taxon>Alphaproteobacteria</taxon>
        <taxon>Rhodobacterales</taxon>
        <taxon>Roseobacteraceae</taxon>
        <taxon>Roseovarius</taxon>
    </lineage>
</organism>
<dbReference type="OrthoDB" id="9802264at2"/>
<feature type="domain" description="ABC transporter" evidence="8">
    <location>
        <begin position="279"/>
        <end position="520"/>
    </location>
</feature>
<keyword evidence="5" id="KW-0547">Nucleotide-binding</keyword>
<name>A0A0A0HRY7_9RHOB</name>
<dbReference type="Pfam" id="PF08352">
    <property type="entry name" value="oligo_HPY"/>
    <property type="match status" value="1"/>
</dbReference>
<keyword evidence="3" id="KW-0813">Transport</keyword>
<evidence type="ECO:0000259" key="8">
    <source>
        <dbReference type="PROSITE" id="PS50893"/>
    </source>
</evidence>
<dbReference type="STRING" id="215743.ROSMUCSMR3_01958"/>
<evidence type="ECO:0000256" key="7">
    <source>
        <dbReference type="ARBA" id="ARBA00023136"/>
    </source>
</evidence>
<dbReference type="InterPro" id="IPR003593">
    <property type="entry name" value="AAA+_ATPase"/>
</dbReference>
<gene>
    <name evidence="9" type="ORF">rosmuc_00315</name>
</gene>
<keyword evidence="7" id="KW-0472">Membrane</keyword>
<comment type="caution">
    <text evidence="9">The sequence shown here is derived from an EMBL/GenBank/DDBJ whole genome shotgun (WGS) entry which is preliminary data.</text>
</comment>
<dbReference type="InterPro" id="IPR013563">
    <property type="entry name" value="Oligopep_ABC_C"/>
</dbReference>